<evidence type="ECO:0000256" key="5">
    <source>
        <dbReference type="ARBA" id="ARBA00022692"/>
    </source>
</evidence>
<feature type="domain" description="PDZ" evidence="12">
    <location>
        <begin position="103"/>
        <end position="176"/>
    </location>
</feature>
<keyword evidence="14" id="KW-1185">Reference proteome</keyword>
<evidence type="ECO:0000259" key="12">
    <source>
        <dbReference type="SMART" id="SM00228"/>
    </source>
</evidence>
<keyword evidence="4" id="KW-0645">Protease</keyword>
<protein>
    <recommendedName>
        <fullName evidence="11">Zinc metalloprotease</fullName>
        <ecNumber evidence="11">3.4.24.-</ecNumber>
    </recommendedName>
</protein>
<comment type="subcellular location">
    <subcellularLocation>
        <location evidence="2">Membrane</location>
        <topology evidence="2">Multi-pass membrane protein</topology>
    </subcellularLocation>
</comment>
<keyword evidence="10 11" id="KW-0472">Membrane</keyword>
<evidence type="ECO:0000256" key="11">
    <source>
        <dbReference type="RuleBase" id="RU362031"/>
    </source>
</evidence>
<dbReference type="CDD" id="cd06163">
    <property type="entry name" value="S2P-M50_PDZ_RseP-like"/>
    <property type="match status" value="1"/>
</dbReference>
<feature type="transmembrane region" description="Helical" evidence="11">
    <location>
        <begin position="260"/>
        <end position="281"/>
    </location>
</feature>
<keyword evidence="6 11" id="KW-0378">Hydrolase</keyword>
<dbReference type="InterPro" id="IPR004387">
    <property type="entry name" value="Pept_M50_Zn"/>
</dbReference>
<dbReference type="InterPro" id="IPR041489">
    <property type="entry name" value="PDZ_6"/>
</dbReference>
<comment type="caution">
    <text evidence="13">The sequence shown here is derived from an EMBL/GenBank/DDBJ whole genome shotgun (WGS) entry which is preliminary data.</text>
</comment>
<dbReference type="RefSeq" id="WP_216517998.1">
    <property type="nucleotide sequence ID" value="NZ_JAHLPM010000004.1"/>
</dbReference>
<reference evidence="13 14" key="1">
    <citation type="submission" date="2021-06" db="EMBL/GenBank/DDBJ databases">
        <authorList>
            <person name="Sun Q."/>
            <person name="Li D."/>
        </authorList>
    </citation>
    <scope>NUCLEOTIDE SEQUENCE [LARGE SCALE GENOMIC DNA]</scope>
    <source>
        <strain evidence="13 14">MSJ-40</strain>
    </source>
</reference>
<name>A0ABS6E447_9FIRM</name>
<dbReference type="SMART" id="SM00228">
    <property type="entry name" value="PDZ"/>
    <property type="match status" value="1"/>
</dbReference>
<comment type="similarity">
    <text evidence="3 11">Belongs to the peptidase M50B family.</text>
</comment>
<keyword evidence="11" id="KW-0479">Metal-binding</keyword>
<accession>A0ABS6E447</accession>
<evidence type="ECO:0000256" key="6">
    <source>
        <dbReference type="ARBA" id="ARBA00022801"/>
    </source>
</evidence>
<sequence length="336" mass="37175">MLTLIAAIFVFLMVILFHEFGHFAVAKMVGIRVNEFSIGMGPKLYQKKKGETDYTLRLLPIGGYVRMEGEDEASNDPRSFNKVPATSRIAVVAAGAIMNFVLAILVLTIVSYGAGMPTNVIQETIIESPAQQAGIKSGDAIISINDENTSSWNKIVKSINASDPNEEMKITVLRDHEKINFKVKPVVEENKTIIGIVPKSVQSIGYAIRGGFEKTGMFLKLMFQFVGMIFKGQVSTKDLSGPVGVIHEVGQAAKYGFLNLLYIMGFISVNLGFFNLLPIPALDGSRIMFLLIEIIRGKPIDPEKEGFFHFVGFVLLILLMIVVTYRDIIKFQLFRG</sequence>
<evidence type="ECO:0000256" key="7">
    <source>
        <dbReference type="ARBA" id="ARBA00022833"/>
    </source>
</evidence>
<evidence type="ECO:0000256" key="2">
    <source>
        <dbReference type="ARBA" id="ARBA00004141"/>
    </source>
</evidence>
<feature type="transmembrane region" description="Helical" evidence="11">
    <location>
        <begin position="306"/>
        <end position="325"/>
    </location>
</feature>
<evidence type="ECO:0000256" key="3">
    <source>
        <dbReference type="ARBA" id="ARBA00007931"/>
    </source>
</evidence>
<gene>
    <name evidence="13" type="primary">rseP</name>
    <name evidence="13" type="ORF">KQI42_06615</name>
</gene>
<evidence type="ECO:0000313" key="13">
    <source>
        <dbReference type="EMBL" id="MBU5437671.1"/>
    </source>
</evidence>
<dbReference type="PANTHER" id="PTHR42837:SF2">
    <property type="entry name" value="MEMBRANE METALLOPROTEASE ARASP2, CHLOROPLASTIC-RELATED"/>
    <property type="match status" value="1"/>
</dbReference>
<dbReference type="EC" id="3.4.24.-" evidence="11"/>
<dbReference type="GO" id="GO:0008237">
    <property type="term" value="F:metallopeptidase activity"/>
    <property type="evidence" value="ECO:0007669"/>
    <property type="project" value="UniProtKB-KW"/>
</dbReference>
<keyword evidence="8 11" id="KW-1133">Transmembrane helix</keyword>
<dbReference type="InterPro" id="IPR001478">
    <property type="entry name" value="PDZ"/>
</dbReference>
<evidence type="ECO:0000313" key="14">
    <source>
        <dbReference type="Proteomes" id="UP000749471"/>
    </source>
</evidence>
<dbReference type="InterPro" id="IPR008915">
    <property type="entry name" value="Peptidase_M50"/>
</dbReference>
<evidence type="ECO:0000256" key="1">
    <source>
        <dbReference type="ARBA" id="ARBA00001947"/>
    </source>
</evidence>
<keyword evidence="7 11" id="KW-0862">Zinc</keyword>
<feature type="transmembrane region" description="Helical" evidence="11">
    <location>
        <begin position="89"/>
        <end position="112"/>
    </location>
</feature>
<dbReference type="Proteomes" id="UP000749471">
    <property type="component" value="Unassembled WGS sequence"/>
</dbReference>
<dbReference type="Pfam" id="PF17820">
    <property type="entry name" value="PDZ_6"/>
    <property type="match status" value="1"/>
</dbReference>
<keyword evidence="9 11" id="KW-0482">Metalloprotease</keyword>
<organism evidence="13 14">
    <name type="scientific">Tissierella simiarum</name>
    <dbReference type="NCBI Taxonomy" id="2841534"/>
    <lineage>
        <taxon>Bacteria</taxon>
        <taxon>Bacillati</taxon>
        <taxon>Bacillota</taxon>
        <taxon>Tissierellia</taxon>
        <taxon>Tissierellales</taxon>
        <taxon>Tissierellaceae</taxon>
        <taxon>Tissierella</taxon>
    </lineage>
</organism>
<proteinExistence type="inferred from homology"/>
<dbReference type="PANTHER" id="PTHR42837">
    <property type="entry name" value="REGULATOR OF SIGMA-E PROTEASE RSEP"/>
    <property type="match status" value="1"/>
</dbReference>
<evidence type="ECO:0000256" key="10">
    <source>
        <dbReference type="ARBA" id="ARBA00023136"/>
    </source>
</evidence>
<dbReference type="EMBL" id="JAHLPM010000004">
    <property type="protein sequence ID" value="MBU5437671.1"/>
    <property type="molecule type" value="Genomic_DNA"/>
</dbReference>
<keyword evidence="5 11" id="KW-0812">Transmembrane</keyword>
<dbReference type="Pfam" id="PF02163">
    <property type="entry name" value="Peptidase_M50"/>
    <property type="match status" value="1"/>
</dbReference>
<comment type="cofactor">
    <cofactor evidence="1 11">
        <name>Zn(2+)</name>
        <dbReference type="ChEBI" id="CHEBI:29105"/>
    </cofactor>
</comment>
<evidence type="ECO:0000256" key="4">
    <source>
        <dbReference type="ARBA" id="ARBA00022670"/>
    </source>
</evidence>
<evidence type="ECO:0000256" key="9">
    <source>
        <dbReference type="ARBA" id="ARBA00023049"/>
    </source>
</evidence>
<dbReference type="NCBIfam" id="TIGR00054">
    <property type="entry name" value="RIP metalloprotease RseP"/>
    <property type="match status" value="1"/>
</dbReference>
<evidence type="ECO:0000256" key="8">
    <source>
        <dbReference type="ARBA" id="ARBA00022989"/>
    </source>
</evidence>